<gene>
    <name evidence="3" type="ORF">EUTSA_v10020779mg</name>
</gene>
<dbReference type="OMA" id="VHDDIWV"/>
<dbReference type="Pfam" id="PF00646">
    <property type="entry name" value="F-box"/>
    <property type="match status" value="1"/>
</dbReference>
<dbReference type="InterPro" id="IPR050796">
    <property type="entry name" value="SCF_F-box_component"/>
</dbReference>
<dbReference type="PANTHER" id="PTHR31672:SF13">
    <property type="entry name" value="F-BOX PROTEIN CPR30-LIKE"/>
    <property type="match status" value="1"/>
</dbReference>
<accession>V4NRX6</accession>
<dbReference type="SUPFAM" id="SSF50965">
    <property type="entry name" value="Galactose oxidase, central domain"/>
    <property type="match status" value="1"/>
</dbReference>
<dbReference type="CDD" id="cd22157">
    <property type="entry name" value="F-box_AtFBW1-like"/>
    <property type="match status" value="1"/>
</dbReference>
<reference evidence="3 4" key="1">
    <citation type="journal article" date="2013" name="Front. Plant Sci.">
        <title>The Reference Genome of the Halophytic Plant Eutrema salsugineum.</title>
        <authorList>
            <person name="Yang R."/>
            <person name="Jarvis D.E."/>
            <person name="Chen H."/>
            <person name="Beilstein M.A."/>
            <person name="Grimwood J."/>
            <person name="Jenkins J."/>
            <person name="Shu S."/>
            <person name="Prochnik S."/>
            <person name="Xin M."/>
            <person name="Ma C."/>
            <person name="Schmutz J."/>
            <person name="Wing R.A."/>
            <person name="Mitchell-Olds T."/>
            <person name="Schumaker K.S."/>
            <person name="Wang X."/>
        </authorList>
    </citation>
    <scope>NUCLEOTIDE SEQUENCE [LARGE SCALE GENOMIC DNA]</scope>
</reference>
<dbReference type="PANTHER" id="PTHR31672">
    <property type="entry name" value="BNACNNG10540D PROTEIN"/>
    <property type="match status" value="1"/>
</dbReference>
<sequence length="430" mass="48913">MEATKRERRREEDDNDGNEETKQEASSESLVLPPELIREILIRLPAKSIGRFKCISKLFHSLSSDPGFAKSHLDLTLRNDSVHRKLIVSSHNLYALDLNSIGDGCQGIRDLVALELSYPLKDDPSVFDEMIRVYVRDHLYGGGSEVDQDDRRVMLKLNAKSFRRNWVEIVGSSNGLVCISPGEGALFLYNPTTGESKRLPETLPPKSKEYGEQFQTFGFGFDDLTSDYKVVKLIADNDDVLHASVYSLKTDSWRWIRDLTYQHNDGFNSGVHLKGAIHWVLTLEDGNHNQRLVLAFDLRTEEFREMPLPDGAEDCLHRFKNFVVGNLNGRLCVVNSCYEVHDDIWVMNEYGEASSWRRIRISLLYRSMKPLCSTKNSEEVLLELDGDMVLYNFETDASRNLGIRGVKLSDGFEANTYVESLISPNTYGLV</sequence>
<dbReference type="OrthoDB" id="591557at2759"/>
<evidence type="ECO:0000259" key="2">
    <source>
        <dbReference type="SMART" id="SM00256"/>
    </source>
</evidence>
<dbReference type="NCBIfam" id="TIGR01640">
    <property type="entry name" value="F_box_assoc_1"/>
    <property type="match status" value="1"/>
</dbReference>
<proteinExistence type="predicted"/>
<evidence type="ECO:0000313" key="4">
    <source>
        <dbReference type="Proteomes" id="UP000030689"/>
    </source>
</evidence>
<evidence type="ECO:0000256" key="1">
    <source>
        <dbReference type="SAM" id="MobiDB-lite"/>
    </source>
</evidence>
<dbReference type="STRING" id="72664.V4NRX6"/>
<dbReference type="Proteomes" id="UP000030689">
    <property type="component" value="Unassembled WGS sequence"/>
</dbReference>
<dbReference type="SMART" id="SM00256">
    <property type="entry name" value="FBOX"/>
    <property type="match status" value="1"/>
</dbReference>
<dbReference type="InterPro" id="IPR036047">
    <property type="entry name" value="F-box-like_dom_sf"/>
</dbReference>
<dbReference type="eggNOG" id="ENOG502S2YF">
    <property type="taxonomic scope" value="Eukaryota"/>
</dbReference>
<dbReference type="Gramene" id="ESQ49421">
    <property type="protein sequence ID" value="ESQ49421"/>
    <property type="gene ID" value="EUTSA_v10020779mg"/>
</dbReference>
<dbReference type="InterPro" id="IPR011043">
    <property type="entry name" value="Gal_Oxase/kelch_b-propeller"/>
</dbReference>
<feature type="region of interest" description="Disordered" evidence="1">
    <location>
        <begin position="1"/>
        <end position="30"/>
    </location>
</feature>
<dbReference type="InterPro" id="IPR006527">
    <property type="entry name" value="F-box-assoc_dom_typ1"/>
</dbReference>
<keyword evidence="4" id="KW-1185">Reference proteome</keyword>
<dbReference type="Gene3D" id="1.20.1280.50">
    <property type="match status" value="1"/>
</dbReference>
<dbReference type="Pfam" id="PF07734">
    <property type="entry name" value="FBA_1"/>
    <property type="match status" value="1"/>
</dbReference>
<dbReference type="InterPro" id="IPR017451">
    <property type="entry name" value="F-box-assoc_interact_dom"/>
</dbReference>
<organism evidence="3 4">
    <name type="scientific">Eutrema salsugineum</name>
    <name type="common">Saltwater cress</name>
    <name type="synonym">Sisymbrium salsugineum</name>
    <dbReference type="NCBI Taxonomy" id="72664"/>
    <lineage>
        <taxon>Eukaryota</taxon>
        <taxon>Viridiplantae</taxon>
        <taxon>Streptophyta</taxon>
        <taxon>Embryophyta</taxon>
        <taxon>Tracheophyta</taxon>
        <taxon>Spermatophyta</taxon>
        <taxon>Magnoliopsida</taxon>
        <taxon>eudicotyledons</taxon>
        <taxon>Gunneridae</taxon>
        <taxon>Pentapetalae</taxon>
        <taxon>rosids</taxon>
        <taxon>malvids</taxon>
        <taxon>Brassicales</taxon>
        <taxon>Brassicaceae</taxon>
        <taxon>Eutremeae</taxon>
        <taxon>Eutrema</taxon>
    </lineage>
</organism>
<feature type="domain" description="F-box" evidence="2">
    <location>
        <begin position="32"/>
        <end position="72"/>
    </location>
</feature>
<dbReference type="KEGG" id="eus:EUTSA_v10020779mg"/>
<evidence type="ECO:0000313" key="3">
    <source>
        <dbReference type="EMBL" id="ESQ49421.1"/>
    </source>
</evidence>
<protein>
    <recommendedName>
        <fullName evidence="2">F-box domain-containing protein</fullName>
    </recommendedName>
</protein>
<dbReference type="SUPFAM" id="SSF81383">
    <property type="entry name" value="F-box domain"/>
    <property type="match status" value="1"/>
</dbReference>
<name>V4NRX6_EUTSA</name>
<dbReference type="InterPro" id="IPR001810">
    <property type="entry name" value="F-box_dom"/>
</dbReference>
<dbReference type="AlphaFoldDB" id="V4NRX6"/>
<dbReference type="EMBL" id="KI517408">
    <property type="protein sequence ID" value="ESQ49421.1"/>
    <property type="molecule type" value="Genomic_DNA"/>
</dbReference>